<evidence type="ECO:0000256" key="4">
    <source>
        <dbReference type="ARBA" id="ARBA00022989"/>
    </source>
</evidence>
<evidence type="ECO:0000256" key="6">
    <source>
        <dbReference type="SAM" id="MobiDB-lite"/>
    </source>
</evidence>
<dbReference type="EMBL" id="PVZC01000003">
    <property type="protein sequence ID" value="PRX99687.1"/>
    <property type="molecule type" value="Genomic_DNA"/>
</dbReference>
<evidence type="ECO:0000256" key="2">
    <source>
        <dbReference type="ARBA" id="ARBA00022475"/>
    </source>
</evidence>
<reference evidence="9 10" key="1">
    <citation type="submission" date="2018-03" db="EMBL/GenBank/DDBJ databases">
        <title>Genomic Encyclopedia of Archaeal and Bacterial Type Strains, Phase II (KMG-II): from individual species to whole genera.</title>
        <authorList>
            <person name="Goeker M."/>
        </authorList>
    </citation>
    <scope>NUCLEOTIDE SEQUENCE [LARGE SCALE GENOMIC DNA]</scope>
    <source>
        <strain evidence="9 10">DSM 45601</strain>
    </source>
</reference>
<keyword evidence="4 7" id="KW-1133">Transmembrane helix</keyword>
<feature type="region of interest" description="Disordered" evidence="6">
    <location>
        <begin position="1"/>
        <end position="65"/>
    </location>
</feature>
<dbReference type="AlphaFoldDB" id="A0A2T0Q777"/>
<feature type="transmembrane region" description="Helical" evidence="7">
    <location>
        <begin position="125"/>
        <end position="146"/>
    </location>
</feature>
<dbReference type="InterPro" id="IPR051791">
    <property type="entry name" value="Pra-immunoreactive"/>
</dbReference>
<evidence type="ECO:0000313" key="10">
    <source>
        <dbReference type="Proteomes" id="UP000237846"/>
    </source>
</evidence>
<feature type="transmembrane region" description="Helical" evidence="7">
    <location>
        <begin position="86"/>
        <end position="113"/>
    </location>
</feature>
<evidence type="ECO:0000256" key="3">
    <source>
        <dbReference type="ARBA" id="ARBA00022692"/>
    </source>
</evidence>
<dbReference type="PANTHER" id="PTHR36115:SF4">
    <property type="entry name" value="MEMBRANE PROTEIN"/>
    <property type="match status" value="1"/>
</dbReference>
<evidence type="ECO:0000259" key="8">
    <source>
        <dbReference type="Pfam" id="PF06271"/>
    </source>
</evidence>
<dbReference type="InterPro" id="IPR010432">
    <property type="entry name" value="RDD"/>
</dbReference>
<keyword evidence="2" id="KW-1003">Cell membrane</keyword>
<dbReference type="PANTHER" id="PTHR36115">
    <property type="entry name" value="PROLINE-RICH ANTIGEN HOMOLOG-RELATED"/>
    <property type="match status" value="1"/>
</dbReference>
<name>A0A2T0Q777_9ACTN</name>
<evidence type="ECO:0000256" key="7">
    <source>
        <dbReference type="SAM" id="Phobius"/>
    </source>
</evidence>
<feature type="domain" description="RDD" evidence="8">
    <location>
        <begin position="71"/>
        <end position="216"/>
    </location>
</feature>
<organism evidence="9 10">
    <name type="scientific">Allonocardiopsis opalescens</name>
    <dbReference type="NCBI Taxonomy" id="1144618"/>
    <lineage>
        <taxon>Bacteria</taxon>
        <taxon>Bacillati</taxon>
        <taxon>Actinomycetota</taxon>
        <taxon>Actinomycetes</taxon>
        <taxon>Streptosporangiales</taxon>
        <taxon>Allonocardiopsis</taxon>
    </lineage>
</organism>
<comment type="subcellular location">
    <subcellularLocation>
        <location evidence="1">Cell membrane</location>
        <topology evidence="1">Multi-pass membrane protein</topology>
    </subcellularLocation>
</comment>
<evidence type="ECO:0000313" key="9">
    <source>
        <dbReference type="EMBL" id="PRX99687.1"/>
    </source>
</evidence>
<dbReference type="Pfam" id="PF06271">
    <property type="entry name" value="RDD"/>
    <property type="match status" value="1"/>
</dbReference>
<keyword evidence="5 7" id="KW-0472">Membrane</keyword>
<protein>
    <submittedName>
        <fullName evidence="9">RDD family protein</fullName>
    </submittedName>
</protein>
<comment type="caution">
    <text evidence="9">The sequence shown here is derived from an EMBL/GenBank/DDBJ whole genome shotgun (WGS) entry which is preliminary data.</text>
</comment>
<dbReference type="RefSeq" id="WP_170140955.1">
    <property type="nucleotide sequence ID" value="NZ_PVZC01000003.1"/>
</dbReference>
<keyword evidence="10" id="KW-1185">Reference proteome</keyword>
<proteinExistence type="predicted"/>
<feature type="compositionally biased region" description="Pro residues" evidence="6">
    <location>
        <begin position="36"/>
        <end position="59"/>
    </location>
</feature>
<accession>A0A2T0Q777</accession>
<dbReference type="Proteomes" id="UP000237846">
    <property type="component" value="Unassembled WGS sequence"/>
</dbReference>
<evidence type="ECO:0000256" key="1">
    <source>
        <dbReference type="ARBA" id="ARBA00004651"/>
    </source>
</evidence>
<evidence type="ECO:0000256" key="5">
    <source>
        <dbReference type="ARBA" id="ARBA00023136"/>
    </source>
</evidence>
<feature type="transmembrane region" description="Helical" evidence="7">
    <location>
        <begin position="182"/>
        <end position="201"/>
    </location>
</feature>
<gene>
    <name evidence="9" type="ORF">CLV72_103292</name>
</gene>
<keyword evidence="3 7" id="KW-0812">Transmembrane</keyword>
<sequence length="225" mass="23428">MQPPGNPDYRHPDVAPGRYGPPPPGAPAPGSASGHPPGPPPGRAAFPPPGPPAPPPARPRGPQDYRAAPPAPWGVRLFGLIVDVMAFWAIVWVVYFIGMLVSTLISVATDAGFREGTSDGVPPAFMIGTFTTIALALFCGFAYFWLLTSFTGRTAGKLLTNTITVSTATGFPPSKGRAAARAAVQILLGLTLIGALIDFLLGASSSQIRTLHDRAGGTIVVQRRL</sequence>
<dbReference type="GO" id="GO:0005886">
    <property type="term" value="C:plasma membrane"/>
    <property type="evidence" value="ECO:0007669"/>
    <property type="project" value="UniProtKB-SubCell"/>
</dbReference>